<name>A0ABQ1FL83_9GAMM</name>
<evidence type="ECO:0000313" key="1">
    <source>
        <dbReference type="EMBL" id="GGA20988.1"/>
    </source>
</evidence>
<organism evidence="1 2">
    <name type="scientific">Dyella nitratireducens</name>
    <dbReference type="NCBI Taxonomy" id="1849580"/>
    <lineage>
        <taxon>Bacteria</taxon>
        <taxon>Pseudomonadati</taxon>
        <taxon>Pseudomonadota</taxon>
        <taxon>Gammaproteobacteria</taxon>
        <taxon>Lysobacterales</taxon>
        <taxon>Rhodanobacteraceae</taxon>
        <taxon>Dyella</taxon>
    </lineage>
</organism>
<reference evidence="2" key="1">
    <citation type="journal article" date="2019" name="Int. J. Syst. Evol. Microbiol.">
        <title>The Global Catalogue of Microorganisms (GCM) 10K type strain sequencing project: providing services to taxonomists for standard genome sequencing and annotation.</title>
        <authorList>
            <consortium name="The Broad Institute Genomics Platform"/>
            <consortium name="The Broad Institute Genome Sequencing Center for Infectious Disease"/>
            <person name="Wu L."/>
            <person name="Ma J."/>
        </authorList>
    </citation>
    <scope>NUCLEOTIDE SEQUENCE [LARGE SCALE GENOMIC DNA]</scope>
    <source>
        <strain evidence="2">CGMCC 1.15439</strain>
    </source>
</reference>
<evidence type="ECO:0000313" key="2">
    <source>
        <dbReference type="Proteomes" id="UP000620046"/>
    </source>
</evidence>
<accession>A0ABQ1FL83</accession>
<dbReference type="Proteomes" id="UP000620046">
    <property type="component" value="Unassembled WGS sequence"/>
</dbReference>
<comment type="caution">
    <text evidence="1">The sequence shown here is derived from an EMBL/GenBank/DDBJ whole genome shotgun (WGS) entry which is preliminary data.</text>
</comment>
<protein>
    <submittedName>
        <fullName evidence="1">Type VI secretion protein</fullName>
    </submittedName>
</protein>
<dbReference type="Pfam" id="PF13665">
    <property type="entry name" value="Tox-PAAR-like"/>
    <property type="match status" value="1"/>
</dbReference>
<dbReference type="RefSeq" id="WP_188792815.1">
    <property type="nucleotide sequence ID" value="NZ_BMJA01000001.1"/>
</dbReference>
<proteinExistence type="predicted"/>
<gene>
    <name evidence="1" type="ORF">GCM10010981_06370</name>
</gene>
<sequence length="132" mass="13541">MPINTILAVLIFAFPDVCFVPVLGVPVPMPFPNIALSTMDIPAQFQVIICGGLAENIVTIGSMSNGDNAGVEGGVVSHLVMGPFRGILGSFAVFVGGMPATHLASVFGQNGLLPNIVGVALTPAQPTVLVMR</sequence>
<keyword evidence="2" id="KW-1185">Reference proteome</keyword>
<dbReference type="EMBL" id="BMJA01000001">
    <property type="protein sequence ID" value="GGA20988.1"/>
    <property type="molecule type" value="Genomic_DNA"/>
</dbReference>